<reference evidence="14 15" key="1">
    <citation type="submission" date="2022-05" db="EMBL/GenBank/DDBJ databases">
        <title>Genome Resource of Streptomyces lavenduligriseus GA1-1, a Strain with Broad-Spectrum Antifungal Activity against Phytopathogenic Fungi.</title>
        <authorList>
            <person name="Qi D."/>
        </authorList>
    </citation>
    <scope>NUCLEOTIDE SEQUENCE [LARGE SCALE GENOMIC DNA]</scope>
    <source>
        <strain evidence="14 15">GA1-1</strain>
    </source>
</reference>
<evidence type="ECO:0000256" key="3">
    <source>
        <dbReference type="ARBA" id="ARBA00009347"/>
    </source>
</evidence>
<comment type="function">
    <text evidence="7">Catalyzes the dehydrogenation at the alpha-beta position of ACP-bound acyl chains. This results in the introduction of a double bond in the lipidic chain, which is further transferred to the epsilon-amino group of lysine residue in the mycobactin core by MbtK.</text>
</comment>
<dbReference type="Gene3D" id="2.40.110.10">
    <property type="entry name" value="Butyryl-CoA Dehydrogenase, subunit A, domain 2"/>
    <property type="match status" value="1"/>
</dbReference>
<dbReference type="InterPro" id="IPR006091">
    <property type="entry name" value="Acyl-CoA_Oxase/DH_mid-dom"/>
</dbReference>
<dbReference type="InterPro" id="IPR013786">
    <property type="entry name" value="AcylCoA_DH/ox_N"/>
</dbReference>
<dbReference type="Gene3D" id="1.10.540.10">
    <property type="entry name" value="Acyl-CoA dehydrogenase/oxidase, N-terminal domain"/>
    <property type="match status" value="1"/>
</dbReference>
<dbReference type="SUPFAM" id="SSF47203">
    <property type="entry name" value="Acyl-CoA dehydrogenase C-terminal domain-like"/>
    <property type="match status" value="1"/>
</dbReference>
<evidence type="ECO:0000256" key="6">
    <source>
        <dbReference type="ARBA" id="ARBA00023002"/>
    </source>
</evidence>
<dbReference type="InterPro" id="IPR037069">
    <property type="entry name" value="AcylCoA_DH/ox_N_sf"/>
</dbReference>
<organism evidence="14 15">
    <name type="scientific">Streptomyces lavenduligriseus</name>
    <dbReference type="NCBI Taxonomy" id="67315"/>
    <lineage>
        <taxon>Bacteria</taxon>
        <taxon>Bacillati</taxon>
        <taxon>Actinomycetota</taxon>
        <taxon>Actinomycetes</taxon>
        <taxon>Kitasatosporales</taxon>
        <taxon>Streptomycetaceae</taxon>
        <taxon>Streptomyces</taxon>
    </lineage>
</organism>
<dbReference type="Pfam" id="PF02771">
    <property type="entry name" value="Acyl-CoA_dh_N"/>
    <property type="match status" value="1"/>
</dbReference>
<keyword evidence="4 10" id="KW-0285">Flavoprotein</keyword>
<evidence type="ECO:0000256" key="2">
    <source>
        <dbReference type="ARBA" id="ARBA00005102"/>
    </source>
</evidence>
<comment type="caution">
    <text evidence="14">The sequence shown here is derived from an EMBL/GenBank/DDBJ whole genome shotgun (WGS) entry which is preliminary data.</text>
</comment>
<dbReference type="EMBL" id="JAMCCK010000019">
    <property type="protein sequence ID" value="MCL3994619.1"/>
    <property type="molecule type" value="Genomic_DNA"/>
</dbReference>
<evidence type="ECO:0000256" key="9">
    <source>
        <dbReference type="ARBA" id="ARBA00042660"/>
    </source>
</evidence>
<evidence type="ECO:0000313" key="15">
    <source>
        <dbReference type="Proteomes" id="UP001202052"/>
    </source>
</evidence>
<protein>
    <recommendedName>
        <fullName evidence="8">Acyl-[acyl-carrier-protein] dehydrogenase MbtN</fullName>
    </recommendedName>
    <alternativeName>
        <fullName evidence="9">Mycobactin synthase protein N</fullName>
    </alternativeName>
</protein>
<gene>
    <name evidence="14" type="ORF">M4438_13985</name>
</gene>
<comment type="cofactor">
    <cofactor evidence="1 10">
        <name>FAD</name>
        <dbReference type="ChEBI" id="CHEBI:57692"/>
    </cofactor>
</comment>
<evidence type="ECO:0000256" key="4">
    <source>
        <dbReference type="ARBA" id="ARBA00022630"/>
    </source>
</evidence>
<dbReference type="PROSITE" id="PS00072">
    <property type="entry name" value="ACYL_COA_DH_1"/>
    <property type="match status" value="1"/>
</dbReference>
<dbReference type="InterPro" id="IPR050741">
    <property type="entry name" value="Acyl-CoA_dehydrogenase"/>
</dbReference>
<evidence type="ECO:0000313" key="14">
    <source>
        <dbReference type="EMBL" id="MCL3994619.1"/>
    </source>
</evidence>
<evidence type="ECO:0000259" key="11">
    <source>
        <dbReference type="Pfam" id="PF00441"/>
    </source>
</evidence>
<dbReference type="InterPro" id="IPR036250">
    <property type="entry name" value="AcylCo_DH-like_C"/>
</dbReference>
<accession>A0ABT0NT34</accession>
<evidence type="ECO:0000256" key="1">
    <source>
        <dbReference type="ARBA" id="ARBA00001974"/>
    </source>
</evidence>
<dbReference type="InterPro" id="IPR009075">
    <property type="entry name" value="AcylCo_DH/oxidase_C"/>
</dbReference>
<dbReference type="Pfam" id="PF02770">
    <property type="entry name" value="Acyl-CoA_dh_M"/>
    <property type="match status" value="1"/>
</dbReference>
<comment type="pathway">
    <text evidence="2">Siderophore biosynthesis; mycobactin biosynthesis.</text>
</comment>
<comment type="similarity">
    <text evidence="3 10">Belongs to the acyl-CoA dehydrogenase family.</text>
</comment>
<keyword evidence="5 10" id="KW-0274">FAD</keyword>
<dbReference type="PANTHER" id="PTHR48083:SF20">
    <property type="entry name" value="LONG-CHAIN SPECIFIC ACYL-COA DEHYDROGENASE, MITOCHONDRIAL"/>
    <property type="match status" value="1"/>
</dbReference>
<dbReference type="SUPFAM" id="SSF56645">
    <property type="entry name" value="Acyl-CoA dehydrogenase NM domain-like"/>
    <property type="match status" value="1"/>
</dbReference>
<dbReference type="Gene3D" id="1.20.140.10">
    <property type="entry name" value="Butyryl-CoA Dehydrogenase, subunit A, domain 3"/>
    <property type="match status" value="1"/>
</dbReference>
<feature type="domain" description="Acyl-CoA dehydrogenase/oxidase C-terminal" evidence="11">
    <location>
        <begin position="233"/>
        <end position="376"/>
    </location>
</feature>
<feature type="domain" description="Acyl-CoA oxidase/dehydrogenase middle" evidence="12">
    <location>
        <begin position="125"/>
        <end position="220"/>
    </location>
</feature>
<sequence length="377" mass="41053">MAQNVRRWMTDDVLAVRELARSFFTDEAVPRRAEWERRGGVEKDFWRKAGSLGLLGASVPERYGGGGGTLAHDLVIFQEQVGVGEHGFGNSMHSGVVAQYIEQYGTPEQKLRWLPGMCSGDLVGALALTEPDAGSDLRGIRTTAVRGHDGYRVDGSKMFITNGSSADLIVTAVRTDPGAGTRGMSLLVVEADRTPGLRRGRRLAKLGQHTSDTAPLYFQDALVPAGNLLGREGAGFLMLMRQLPRERLIIAAEAVAAARRAVDVTLDRAREAGLFAQQHVRFEIARCATQARVAESFLDDCVEQALNGELDTATASMAKIWCTETTGHIIDRCLDALGETAAHDPEFPLVRMRDDLRVQRIYGGTNEVMLEMVASSL</sequence>
<dbReference type="Pfam" id="PF00441">
    <property type="entry name" value="Acyl-CoA_dh_1"/>
    <property type="match status" value="1"/>
</dbReference>
<dbReference type="InterPro" id="IPR006089">
    <property type="entry name" value="Acyl-CoA_DH_CS"/>
</dbReference>
<dbReference type="InterPro" id="IPR046373">
    <property type="entry name" value="Acyl-CoA_Oxase/DH_mid-dom_sf"/>
</dbReference>
<keyword evidence="6 10" id="KW-0560">Oxidoreductase</keyword>
<name>A0ABT0NT34_9ACTN</name>
<evidence type="ECO:0000256" key="7">
    <source>
        <dbReference type="ARBA" id="ARBA00037085"/>
    </source>
</evidence>
<evidence type="ECO:0000259" key="12">
    <source>
        <dbReference type="Pfam" id="PF02770"/>
    </source>
</evidence>
<feature type="domain" description="Acyl-CoA dehydrogenase/oxidase N-terminal" evidence="13">
    <location>
        <begin position="10"/>
        <end position="121"/>
    </location>
</feature>
<proteinExistence type="inferred from homology"/>
<evidence type="ECO:0000256" key="8">
    <source>
        <dbReference type="ARBA" id="ARBA00040394"/>
    </source>
</evidence>
<dbReference type="InterPro" id="IPR009100">
    <property type="entry name" value="AcylCoA_DH/oxidase_NM_dom_sf"/>
</dbReference>
<evidence type="ECO:0000256" key="5">
    <source>
        <dbReference type="ARBA" id="ARBA00022827"/>
    </source>
</evidence>
<keyword evidence="15" id="KW-1185">Reference proteome</keyword>
<evidence type="ECO:0000256" key="10">
    <source>
        <dbReference type="RuleBase" id="RU362125"/>
    </source>
</evidence>
<dbReference type="Proteomes" id="UP001202052">
    <property type="component" value="Unassembled WGS sequence"/>
</dbReference>
<evidence type="ECO:0000259" key="13">
    <source>
        <dbReference type="Pfam" id="PF02771"/>
    </source>
</evidence>
<dbReference type="PANTHER" id="PTHR48083">
    <property type="entry name" value="MEDIUM-CHAIN SPECIFIC ACYL-COA DEHYDROGENASE, MITOCHONDRIAL-RELATED"/>
    <property type="match status" value="1"/>
</dbReference>
<dbReference type="RefSeq" id="WP_249459686.1">
    <property type="nucleotide sequence ID" value="NZ_JAMCCK010000019.1"/>
</dbReference>